<dbReference type="OrthoDB" id="5409880at2"/>
<keyword evidence="3" id="KW-1133">Transmembrane helix</keyword>
<dbReference type="SMART" id="SM00387">
    <property type="entry name" value="HATPase_c"/>
    <property type="match status" value="1"/>
</dbReference>
<feature type="transmembrane region" description="Helical" evidence="3">
    <location>
        <begin position="284"/>
        <end position="304"/>
    </location>
</feature>
<dbReference type="EC" id="2.7.13.3" evidence="2"/>
<dbReference type="PANTHER" id="PTHR43065">
    <property type="entry name" value="SENSOR HISTIDINE KINASE"/>
    <property type="match status" value="1"/>
</dbReference>
<protein>
    <recommendedName>
        <fullName evidence="2">histidine kinase</fullName>
        <ecNumber evidence="2">2.7.13.3</ecNumber>
    </recommendedName>
</protein>
<dbReference type="HOGENOM" id="CLU_399947_0_0_7"/>
<dbReference type="Pfam" id="PF13426">
    <property type="entry name" value="PAS_9"/>
    <property type="match status" value="1"/>
</dbReference>
<accession>Q6ARA2</accession>
<keyword evidence="3" id="KW-0472">Membrane</keyword>
<dbReference type="PROSITE" id="PS50109">
    <property type="entry name" value="HIS_KIN"/>
    <property type="match status" value="1"/>
</dbReference>
<dbReference type="Gene3D" id="3.30.450.20">
    <property type="entry name" value="PAS domain"/>
    <property type="match status" value="1"/>
</dbReference>
<dbReference type="Pfam" id="PF05228">
    <property type="entry name" value="CHASE4"/>
    <property type="match status" value="1"/>
</dbReference>
<proteinExistence type="predicted"/>
<dbReference type="Gene3D" id="1.10.287.130">
    <property type="match status" value="1"/>
</dbReference>
<dbReference type="eggNOG" id="COG4191">
    <property type="taxonomic scope" value="Bacteria"/>
</dbReference>
<evidence type="ECO:0000256" key="1">
    <source>
        <dbReference type="ARBA" id="ARBA00000085"/>
    </source>
</evidence>
<dbReference type="InterPro" id="IPR000014">
    <property type="entry name" value="PAS"/>
</dbReference>
<feature type="domain" description="Histidine kinase" evidence="4">
    <location>
        <begin position="460"/>
        <end position="685"/>
    </location>
</feature>
<dbReference type="InterPro" id="IPR035965">
    <property type="entry name" value="PAS-like_dom_sf"/>
</dbReference>
<sequence>MEANLRKINASPFRAKFIEAIALIISSLAYVLIISWTLNLRIIQPAFQQLEKRQGLEDIGRVRATIKNEFPSLTLLTQDWGDWDETYKFSQNHNQEYLEANVPSLTTLSKSTKIDFLALYDLNAIELFKGAYHPDMEREVNLHSTPSIRSLVASVLKTNREKKGLFKTDEGLLALVARPILTSEGRGPSHGVIIMGRFLSQLLLSSVGKKCPIPFELFIQDDKRLSAPEKALFAKLSATAPRFTPVFHQGFVYQTYPDIEEEAVLLLRTPLRDHITSLGRQTGYILLATLGSIALALLTFLAGYRMQQKISVQELQESEIRYRTLFENKHTIMLLVDPESRAITDANPAACNYYGFNHKKMLKLKIDQINAVPTEDTWARIDLIRLGKQKHFITRHSQADGTIRDVEIYCEPISLNGRALLFSIVHDITTRLQAEVELAQLEAQSRQLHKSEGLSRMAGAVAHLFNNQLTVVLGNLEMVIDEEAEGRSREMLIMAKQAARRVSETSGMMLTYLGQHSETLEPCPLSDICQHYLTELQANTPSNIAIRTDLIFPSPLIHGNAKQLKQVLSYLTTNSAEAIAEDWGEISLTTSIVETSDIPQEYLIPRDITFTSGTLACLQIRDTGCGMTKKSLERIFDPFFTTQFPGRGLGLPVVLGIIRSWGGWIGVESKHNQGSTFRLYLPLSKGKE</sequence>
<dbReference type="SUPFAM" id="SSF55785">
    <property type="entry name" value="PYP-like sensor domain (PAS domain)"/>
    <property type="match status" value="1"/>
</dbReference>
<organism evidence="5 6">
    <name type="scientific">Desulfotalea psychrophila (strain LSv54 / DSM 12343)</name>
    <dbReference type="NCBI Taxonomy" id="177439"/>
    <lineage>
        <taxon>Bacteria</taxon>
        <taxon>Pseudomonadati</taxon>
        <taxon>Thermodesulfobacteriota</taxon>
        <taxon>Desulfobulbia</taxon>
        <taxon>Desulfobulbales</taxon>
        <taxon>Desulfocapsaceae</taxon>
        <taxon>Desulfotalea</taxon>
    </lineage>
</organism>
<dbReference type="SUPFAM" id="SSF55874">
    <property type="entry name" value="ATPase domain of HSP90 chaperone/DNA topoisomerase II/histidine kinase"/>
    <property type="match status" value="1"/>
</dbReference>
<evidence type="ECO:0000256" key="3">
    <source>
        <dbReference type="SAM" id="Phobius"/>
    </source>
</evidence>
<dbReference type="EMBL" id="CR522870">
    <property type="protein sequence ID" value="CAG35122.1"/>
    <property type="molecule type" value="Genomic_DNA"/>
</dbReference>
<dbReference type="Pfam" id="PF02518">
    <property type="entry name" value="HATPase_c"/>
    <property type="match status" value="1"/>
</dbReference>
<dbReference type="KEGG" id="dps:DP0393"/>
<gene>
    <name evidence="5" type="ordered locus">DP0393</name>
</gene>
<dbReference type="Proteomes" id="UP000000602">
    <property type="component" value="Chromosome"/>
</dbReference>
<keyword evidence="5" id="KW-0418">Kinase</keyword>
<evidence type="ECO:0000313" key="6">
    <source>
        <dbReference type="Proteomes" id="UP000000602"/>
    </source>
</evidence>
<dbReference type="PANTHER" id="PTHR43065:SF42">
    <property type="entry name" value="TWO-COMPONENT SENSOR PPRA"/>
    <property type="match status" value="1"/>
</dbReference>
<evidence type="ECO:0000259" key="4">
    <source>
        <dbReference type="PROSITE" id="PS50109"/>
    </source>
</evidence>
<dbReference type="InterPro" id="IPR007892">
    <property type="entry name" value="CHASE4"/>
</dbReference>
<dbReference type="CDD" id="cd00130">
    <property type="entry name" value="PAS"/>
    <property type="match status" value="1"/>
</dbReference>
<evidence type="ECO:0000313" key="5">
    <source>
        <dbReference type="EMBL" id="CAG35122.1"/>
    </source>
</evidence>
<dbReference type="Gene3D" id="3.30.565.10">
    <property type="entry name" value="Histidine kinase-like ATPase, C-terminal domain"/>
    <property type="match status" value="1"/>
</dbReference>
<dbReference type="InterPro" id="IPR004358">
    <property type="entry name" value="Sig_transdc_His_kin-like_C"/>
</dbReference>
<dbReference type="InterPro" id="IPR036890">
    <property type="entry name" value="HATPase_C_sf"/>
</dbReference>
<dbReference type="eggNOG" id="COG3322">
    <property type="taxonomic scope" value="Bacteria"/>
</dbReference>
<feature type="transmembrane region" description="Helical" evidence="3">
    <location>
        <begin position="20"/>
        <end position="43"/>
    </location>
</feature>
<dbReference type="NCBIfam" id="TIGR00229">
    <property type="entry name" value="sensory_box"/>
    <property type="match status" value="1"/>
</dbReference>
<dbReference type="PRINTS" id="PR00344">
    <property type="entry name" value="BCTRLSENSOR"/>
</dbReference>
<evidence type="ECO:0000256" key="2">
    <source>
        <dbReference type="ARBA" id="ARBA00012438"/>
    </source>
</evidence>
<dbReference type="InterPro" id="IPR003594">
    <property type="entry name" value="HATPase_dom"/>
</dbReference>
<keyword evidence="3" id="KW-0812">Transmembrane</keyword>
<comment type="catalytic activity">
    <reaction evidence="1">
        <text>ATP + protein L-histidine = ADP + protein N-phospho-L-histidine.</text>
        <dbReference type="EC" id="2.7.13.3"/>
    </reaction>
</comment>
<reference evidence="6" key="1">
    <citation type="journal article" date="2004" name="Environ. Microbiol.">
        <title>The genome of Desulfotalea psychrophila, a sulfate-reducing bacterium from permanently cold Arctic sediments.</title>
        <authorList>
            <person name="Rabus R."/>
            <person name="Ruepp A."/>
            <person name="Frickey T."/>
            <person name="Rattei T."/>
            <person name="Fartmann B."/>
            <person name="Stark M."/>
            <person name="Bauer M."/>
            <person name="Zibat A."/>
            <person name="Lombardot T."/>
            <person name="Becker I."/>
            <person name="Amann J."/>
            <person name="Gellner K."/>
            <person name="Teeling H."/>
            <person name="Leuschner W.D."/>
            <person name="Gloeckner F.-O."/>
            <person name="Lupas A.N."/>
            <person name="Amann R."/>
            <person name="Klenk H.-P."/>
        </authorList>
    </citation>
    <scope>NUCLEOTIDE SEQUENCE [LARGE SCALE GENOMIC DNA]</scope>
    <source>
        <strain evidence="6">DSM 12343 / LSv54</strain>
    </source>
</reference>
<dbReference type="InterPro" id="IPR005467">
    <property type="entry name" value="His_kinase_dom"/>
</dbReference>
<dbReference type="AlphaFoldDB" id="Q6ARA2"/>
<dbReference type="STRING" id="177439.DP0393"/>
<keyword evidence="6" id="KW-1185">Reference proteome</keyword>
<dbReference type="GO" id="GO:0004673">
    <property type="term" value="F:protein histidine kinase activity"/>
    <property type="evidence" value="ECO:0007669"/>
    <property type="project" value="UniProtKB-EC"/>
</dbReference>
<name>Q6ARA2_DESPS</name>
<keyword evidence="5" id="KW-0808">Transferase</keyword>